<evidence type="ECO:0000256" key="8">
    <source>
        <dbReference type="ARBA" id="ARBA00048202"/>
    </source>
</evidence>
<dbReference type="SMART" id="SM01002">
    <property type="entry name" value="AlaDh_PNT_C"/>
    <property type="match status" value="1"/>
</dbReference>
<evidence type="ECO:0000256" key="1">
    <source>
        <dbReference type="ARBA" id="ARBA00003943"/>
    </source>
</evidence>
<keyword evidence="12" id="KW-1185">Reference proteome</keyword>
<dbReference type="InterPro" id="IPR008143">
    <property type="entry name" value="Ala_DH/PNT_CS2"/>
</dbReference>
<gene>
    <name evidence="11" type="ORF">E4P82_01875</name>
</gene>
<organism evidence="11 12">
    <name type="scientific">Candidatus Competibacter phosphatis</name>
    <dbReference type="NCBI Taxonomy" id="221280"/>
    <lineage>
        <taxon>Bacteria</taxon>
        <taxon>Pseudomonadati</taxon>
        <taxon>Pseudomonadota</taxon>
        <taxon>Gammaproteobacteria</taxon>
        <taxon>Candidatus Competibacteraceae</taxon>
        <taxon>Candidatus Competibacter</taxon>
    </lineage>
</organism>
<dbReference type="SUPFAM" id="SSF52283">
    <property type="entry name" value="Formate/glycerate dehydrogenase catalytic domain-like"/>
    <property type="match status" value="1"/>
</dbReference>
<evidence type="ECO:0000313" key="11">
    <source>
        <dbReference type="EMBL" id="NMQ18052.1"/>
    </source>
</evidence>
<dbReference type="EC" id="7.1.1.1" evidence="3"/>
<sequence length="375" mass="39874">MPVRMAVPKETISGEQRVALDPTMAERFTKLGVEILVEKGAGLSAFFTDEAYGKSSRLVDGVQALCAEADVVFKVQGPTLEEVELLKDGSVLLAVLSPHRNPDVVKRLRDKKITSFAMELIPRISRAQSMDVLSSQAAVAGYFVALRAASLASGFFPMLTTAAGTIRPSKVVIVGAGVAGLQAIATAKRLGAMVEAYDIRPAARQEIESLGAKMIDTGVNAAAEGGYARELTAEEKQKQADVLAKHIAAANAVITTAAIPGRPAPKIVTTAMVENMKRGAVIVDLAAESGGNCELTHPGETYEHNGVVIDGPLNIPSNFPVPASEMYAKNLYNFLSPMIKDGALNLDWDDEVIAKSALTRDGQVVHEPTRKLLEQ</sequence>
<comment type="similarity">
    <text evidence="2">Belongs to the AlaDH/PNT family.</text>
</comment>
<comment type="caution">
    <text evidence="11">The sequence shown here is derived from an EMBL/GenBank/DDBJ whole genome shotgun (WGS) entry which is preliminary data.</text>
</comment>
<dbReference type="SUPFAM" id="SSF51735">
    <property type="entry name" value="NAD(P)-binding Rossmann-fold domains"/>
    <property type="match status" value="1"/>
</dbReference>
<evidence type="ECO:0000256" key="4">
    <source>
        <dbReference type="ARBA" id="ARBA00022741"/>
    </source>
</evidence>
<dbReference type="PANTHER" id="PTHR10160">
    <property type="entry name" value="NAD(P) TRANSHYDROGENASE"/>
    <property type="match status" value="1"/>
</dbReference>
<dbReference type="Gene3D" id="3.40.50.720">
    <property type="entry name" value="NAD(P)-binding Rossmann-like Domain"/>
    <property type="match status" value="2"/>
</dbReference>
<keyword evidence="4" id="KW-0547">Nucleotide-binding</keyword>
<evidence type="ECO:0000256" key="6">
    <source>
        <dbReference type="ARBA" id="ARBA00022967"/>
    </source>
</evidence>
<evidence type="ECO:0000256" key="7">
    <source>
        <dbReference type="ARBA" id="ARBA00023027"/>
    </source>
</evidence>
<dbReference type="EMBL" id="SPMZ01000007">
    <property type="protein sequence ID" value="NMQ18052.1"/>
    <property type="molecule type" value="Genomic_DNA"/>
</dbReference>
<dbReference type="PROSITE" id="PS00837">
    <property type="entry name" value="ALADH_PNT_2"/>
    <property type="match status" value="1"/>
</dbReference>
<dbReference type="InterPro" id="IPR036291">
    <property type="entry name" value="NAD(P)-bd_dom_sf"/>
</dbReference>
<evidence type="ECO:0000259" key="10">
    <source>
        <dbReference type="SMART" id="SM01003"/>
    </source>
</evidence>
<feature type="domain" description="Alanine dehydrogenase/pyridine nucleotide transhydrogenase NAD(H)-binding" evidence="9">
    <location>
        <begin position="149"/>
        <end position="311"/>
    </location>
</feature>
<feature type="domain" description="Alanine dehydrogenase/pyridine nucleotide transhydrogenase N-terminal" evidence="10">
    <location>
        <begin position="6"/>
        <end position="140"/>
    </location>
</feature>
<dbReference type="PANTHER" id="PTHR10160:SF19">
    <property type="entry name" value="PROTON-TRANSLOCATING NAD(P)(+) TRANSHYDROGENASE"/>
    <property type="match status" value="1"/>
</dbReference>
<dbReference type="Proteomes" id="UP000760480">
    <property type="component" value="Unassembled WGS sequence"/>
</dbReference>
<proteinExistence type="inferred from homology"/>
<name>A0ABX1TFB9_9GAMM</name>
<dbReference type="Pfam" id="PF01262">
    <property type="entry name" value="AlaDh_PNT_C"/>
    <property type="match status" value="1"/>
</dbReference>
<keyword evidence="6" id="KW-1278">Translocase</keyword>
<comment type="function">
    <text evidence="1">The transhydrogenation between NADH and NADP is coupled to respiration and ATP hydrolysis and functions as a proton pump across the membrane.</text>
</comment>
<evidence type="ECO:0000256" key="3">
    <source>
        <dbReference type="ARBA" id="ARBA00012943"/>
    </source>
</evidence>
<evidence type="ECO:0000256" key="5">
    <source>
        <dbReference type="ARBA" id="ARBA00022857"/>
    </source>
</evidence>
<dbReference type="CDD" id="cd05304">
    <property type="entry name" value="Rubrum_tdh"/>
    <property type="match status" value="1"/>
</dbReference>
<dbReference type="InterPro" id="IPR007698">
    <property type="entry name" value="AlaDH/PNT_NAD(H)-bd"/>
</dbReference>
<reference evidence="11 12" key="1">
    <citation type="submission" date="2019-03" db="EMBL/GenBank/DDBJ databases">
        <title>Metabolic reconstructions from genomes of highly enriched 'Candidatus Accumulibacter' and 'Candidatus Competibacter' bioreactor populations.</title>
        <authorList>
            <person name="Annavajhala M.K."/>
            <person name="Welles L."/>
            <person name="Abbas B."/>
            <person name="Sorokin D."/>
            <person name="Park H."/>
            <person name="Van Loosdrecht M."/>
            <person name="Chandran K."/>
        </authorList>
    </citation>
    <scope>NUCLEOTIDE SEQUENCE [LARGE SCALE GENOMIC DNA]</scope>
    <source>
        <strain evidence="11 12">SBR_G</strain>
    </source>
</reference>
<dbReference type="RefSeq" id="WP_169247312.1">
    <property type="nucleotide sequence ID" value="NZ_SPMZ01000007.1"/>
</dbReference>
<dbReference type="Pfam" id="PF05222">
    <property type="entry name" value="AlaDh_PNT_N"/>
    <property type="match status" value="1"/>
</dbReference>
<accession>A0ABX1TFB9</accession>
<evidence type="ECO:0000313" key="12">
    <source>
        <dbReference type="Proteomes" id="UP000760480"/>
    </source>
</evidence>
<comment type="catalytic activity">
    <reaction evidence="8">
        <text>NAD(+) + NADPH + H(+)(in) = NADH + NADP(+) + H(+)(out)</text>
        <dbReference type="Rhea" id="RHEA:47992"/>
        <dbReference type="ChEBI" id="CHEBI:15378"/>
        <dbReference type="ChEBI" id="CHEBI:57540"/>
        <dbReference type="ChEBI" id="CHEBI:57783"/>
        <dbReference type="ChEBI" id="CHEBI:57945"/>
        <dbReference type="ChEBI" id="CHEBI:58349"/>
        <dbReference type="EC" id="7.1.1.1"/>
    </reaction>
</comment>
<protein>
    <recommendedName>
        <fullName evidence="3">proton-translocating NAD(P)(+) transhydrogenase</fullName>
        <ecNumber evidence="3">7.1.1.1</ecNumber>
    </recommendedName>
</protein>
<keyword evidence="5" id="KW-0521">NADP</keyword>
<dbReference type="SMART" id="SM01003">
    <property type="entry name" value="AlaDh_PNT_N"/>
    <property type="match status" value="1"/>
</dbReference>
<evidence type="ECO:0000259" key="9">
    <source>
        <dbReference type="SMART" id="SM01002"/>
    </source>
</evidence>
<dbReference type="InterPro" id="IPR007886">
    <property type="entry name" value="AlaDH/PNT_N"/>
</dbReference>
<evidence type="ECO:0000256" key="2">
    <source>
        <dbReference type="ARBA" id="ARBA00005689"/>
    </source>
</evidence>
<keyword evidence="7" id="KW-0520">NAD</keyword>